<dbReference type="PROSITE" id="PS00211">
    <property type="entry name" value="ABC_TRANSPORTER_1"/>
    <property type="match status" value="1"/>
</dbReference>
<evidence type="ECO:0000256" key="4">
    <source>
        <dbReference type="ARBA" id="ARBA00022448"/>
    </source>
</evidence>
<reference evidence="9" key="1">
    <citation type="submission" date="2016-10" db="EMBL/GenBank/DDBJ databases">
        <authorList>
            <person name="Varghese N."/>
            <person name="Submissions S."/>
        </authorList>
    </citation>
    <scope>NUCLEOTIDE SEQUENCE [LARGE SCALE GENOMIC DNA]</scope>
    <source>
        <strain evidence="9">DSM 22361</strain>
    </source>
</reference>
<evidence type="ECO:0000313" key="9">
    <source>
        <dbReference type="Proteomes" id="UP000236731"/>
    </source>
</evidence>
<dbReference type="SMART" id="SM00382">
    <property type="entry name" value="AAA"/>
    <property type="match status" value="1"/>
</dbReference>
<evidence type="ECO:0000256" key="2">
    <source>
        <dbReference type="ARBA" id="ARBA00005417"/>
    </source>
</evidence>
<dbReference type="GO" id="GO:0005886">
    <property type="term" value="C:plasma membrane"/>
    <property type="evidence" value="ECO:0007669"/>
    <property type="project" value="TreeGrafter"/>
</dbReference>
<evidence type="ECO:0000256" key="3">
    <source>
        <dbReference type="ARBA" id="ARBA00020019"/>
    </source>
</evidence>
<comment type="function">
    <text evidence="1">Part of the ABC transporter FtsEX involved in cellular division. Important for assembly or stability of the septal ring.</text>
</comment>
<dbReference type="Proteomes" id="UP000236731">
    <property type="component" value="Unassembled WGS sequence"/>
</dbReference>
<protein>
    <recommendedName>
        <fullName evidence="3">Cell division ATP-binding protein FtsE</fullName>
    </recommendedName>
</protein>
<gene>
    <name evidence="8" type="ORF">SAMN05421877_106144</name>
</gene>
<evidence type="ECO:0000256" key="6">
    <source>
        <dbReference type="ARBA" id="ARBA00022840"/>
    </source>
</evidence>
<dbReference type="GO" id="GO:0051301">
    <property type="term" value="P:cell division"/>
    <property type="evidence" value="ECO:0007669"/>
    <property type="project" value="UniProtKB-KW"/>
</dbReference>
<dbReference type="InterPro" id="IPR003439">
    <property type="entry name" value="ABC_transporter-like_ATP-bd"/>
</dbReference>
<evidence type="ECO:0000259" key="7">
    <source>
        <dbReference type="PROSITE" id="PS50893"/>
    </source>
</evidence>
<proteinExistence type="inferred from homology"/>
<dbReference type="SUPFAM" id="SSF52540">
    <property type="entry name" value="P-loop containing nucleoside triphosphate hydrolases"/>
    <property type="match status" value="1"/>
</dbReference>
<dbReference type="InterPro" id="IPR017871">
    <property type="entry name" value="ABC_transporter-like_CS"/>
</dbReference>
<dbReference type="PANTHER" id="PTHR24220:SF470">
    <property type="entry name" value="CELL DIVISION ATP-BINDING PROTEIN FTSE"/>
    <property type="match status" value="1"/>
</dbReference>
<comment type="similarity">
    <text evidence="2">Belongs to the ABC transporter superfamily.</text>
</comment>
<organism evidence="8 9">
    <name type="scientific">Sphingobacterium lactis</name>
    <dbReference type="NCBI Taxonomy" id="797291"/>
    <lineage>
        <taxon>Bacteria</taxon>
        <taxon>Pseudomonadati</taxon>
        <taxon>Bacteroidota</taxon>
        <taxon>Sphingobacteriia</taxon>
        <taxon>Sphingobacteriales</taxon>
        <taxon>Sphingobacteriaceae</taxon>
        <taxon>Sphingobacterium</taxon>
    </lineage>
</organism>
<dbReference type="FunFam" id="3.40.50.300:FF:000056">
    <property type="entry name" value="Cell division ATP-binding protein FtsE"/>
    <property type="match status" value="1"/>
</dbReference>
<keyword evidence="6 8" id="KW-0067">ATP-binding</keyword>
<keyword evidence="4" id="KW-0813">Transport</keyword>
<evidence type="ECO:0000256" key="1">
    <source>
        <dbReference type="ARBA" id="ARBA00002579"/>
    </source>
</evidence>
<dbReference type="Gene3D" id="3.40.50.300">
    <property type="entry name" value="P-loop containing nucleotide triphosphate hydrolases"/>
    <property type="match status" value="1"/>
</dbReference>
<dbReference type="CDD" id="cd03255">
    <property type="entry name" value="ABC_MJ0796_LolCDE_FtsE"/>
    <property type="match status" value="1"/>
</dbReference>
<keyword evidence="5" id="KW-0547">Nucleotide-binding</keyword>
<feature type="domain" description="ABC transporter" evidence="7">
    <location>
        <begin position="8"/>
        <end position="227"/>
    </location>
</feature>
<dbReference type="GO" id="GO:0005524">
    <property type="term" value="F:ATP binding"/>
    <property type="evidence" value="ECO:0007669"/>
    <property type="project" value="UniProtKB-KW"/>
</dbReference>
<dbReference type="PROSITE" id="PS50893">
    <property type="entry name" value="ABC_TRANSPORTER_2"/>
    <property type="match status" value="1"/>
</dbReference>
<sequence length="227" mass="25448">MRETNTVIKLKNVEIYQQKHLVLSNVNLDIEQGEFLYLIGQSGSGKSSLLKIIYGDLYIANGEGMVAGFDLKKLHENDVPFLRRKLGIVFQDFHLLNDRTVEKNLEFALRATGWRERAQIENRIVDVLEKVGLRSKLKKMPHELSGGEQQRVVIARALLNNPEIILADEPTGNLDPATSEEIVLLLRDIAASGTAVLMATHDYQIIRNMPARILKTADGGLHDNVSI</sequence>
<dbReference type="EMBL" id="FNUT01000006">
    <property type="protein sequence ID" value="SEG28076.1"/>
    <property type="molecule type" value="Genomic_DNA"/>
</dbReference>
<dbReference type="PANTHER" id="PTHR24220">
    <property type="entry name" value="IMPORT ATP-BINDING PROTEIN"/>
    <property type="match status" value="1"/>
</dbReference>
<dbReference type="InterPro" id="IPR003593">
    <property type="entry name" value="AAA+_ATPase"/>
</dbReference>
<dbReference type="InterPro" id="IPR017911">
    <property type="entry name" value="MacB-like_ATP-bd"/>
</dbReference>
<dbReference type="InterPro" id="IPR027417">
    <property type="entry name" value="P-loop_NTPase"/>
</dbReference>
<dbReference type="RefSeq" id="WP_103906316.1">
    <property type="nucleotide sequence ID" value="NZ_CP049246.1"/>
</dbReference>
<evidence type="ECO:0000256" key="5">
    <source>
        <dbReference type="ARBA" id="ARBA00022741"/>
    </source>
</evidence>
<name>A0A1H5YY12_9SPHI</name>
<keyword evidence="8" id="KW-0131">Cell cycle</keyword>
<keyword evidence="8" id="KW-0132">Cell division</keyword>
<dbReference type="Pfam" id="PF00005">
    <property type="entry name" value="ABC_tran"/>
    <property type="match status" value="1"/>
</dbReference>
<dbReference type="GO" id="GO:0022857">
    <property type="term" value="F:transmembrane transporter activity"/>
    <property type="evidence" value="ECO:0007669"/>
    <property type="project" value="TreeGrafter"/>
</dbReference>
<accession>A0A1H5YY12</accession>
<dbReference type="GO" id="GO:0016887">
    <property type="term" value="F:ATP hydrolysis activity"/>
    <property type="evidence" value="ECO:0007669"/>
    <property type="project" value="InterPro"/>
</dbReference>
<dbReference type="AlphaFoldDB" id="A0A1H5YY12"/>
<dbReference type="OrthoDB" id="9782239at2"/>
<dbReference type="InterPro" id="IPR015854">
    <property type="entry name" value="ABC_transpr_LolD-like"/>
</dbReference>
<evidence type="ECO:0000313" key="8">
    <source>
        <dbReference type="EMBL" id="SEG28076.1"/>
    </source>
</evidence>
<keyword evidence="9" id="KW-1185">Reference proteome</keyword>